<reference evidence="1 2" key="1">
    <citation type="submission" date="2023-03" db="EMBL/GenBank/DDBJ databases">
        <title>Draft genome sequence of the bacteria which degrade cell wall of Tricholomamatutake.</title>
        <authorList>
            <person name="Konishi Y."/>
            <person name="Fukuta Y."/>
            <person name="Shirasaka N."/>
        </authorList>
    </citation>
    <scope>NUCLEOTIDE SEQUENCE [LARGE SCALE GENOMIC DNA]</scope>
    <source>
        <strain evidence="2">mu1</strain>
    </source>
</reference>
<accession>A0ABQ6G5D2</accession>
<dbReference type="Gene3D" id="2.60.120.620">
    <property type="entry name" value="q2cbj1_9rhob like domain"/>
    <property type="match status" value="1"/>
</dbReference>
<dbReference type="PANTHER" id="PTHR20883">
    <property type="entry name" value="PHYTANOYL-COA DIOXYGENASE DOMAIN CONTAINING 1"/>
    <property type="match status" value="1"/>
</dbReference>
<dbReference type="SUPFAM" id="SSF51197">
    <property type="entry name" value="Clavaminate synthase-like"/>
    <property type="match status" value="1"/>
</dbReference>
<dbReference type="PANTHER" id="PTHR20883:SF46">
    <property type="entry name" value="PHYTANOYL-COA HYDROXYLASE"/>
    <property type="match status" value="1"/>
</dbReference>
<protein>
    <submittedName>
        <fullName evidence="1">SnoK protein</fullName>
    </submittedName>
</protein>
<proteinExistence type="predicted"/>
<keyword evidence="2" id="KW-1185">Reference proteome</keyword>
<dbReference type="InterPro" id="IPR008775">
    <property type="entry name" value="Phytyl_CoA_dOase-like"/>
</dbReference>
<comment type="caution">
    <text evidence="1">The sequence shown here is derived from an EMBL/GenBank/DDBJ whole genome shotgun (WGS) entry which is preliminary data.</text>
</comment>
<evidence type="ECO:0000313" key="1">
    <source>
        <dbReference type="EMBL" id="GLX65757.1"/>
    </source>
</evidence>
<gene>
    <name evidence="1" type="ORF">MU1_01010</name>
</gene>
<evidence type="ECO:0000313" key="2">
    <source>
        <dbReference type="Proteomes" id="UP001157114"/>
    </source>
</evidence>
<organism evidence="1 2">
    <name type="scientific">Paenibacillus glycanilyticus</name>
    <dbReference type="NCBI Taxonomy" id="126569"/>
    <lineage>
        <taxon>Bacteria</taxon>
        <taxon>Bacillati</taxon>
        <taxon>Bacillota</taxon>
        <taxon>Bacilli</taxon>
        <taxon>Bacillales</taxon>
        <taxon>Paenibacillaceae</taxon>
        <taxon>Paenibacillus</taxon>
    </lineage>
</organism>
<dbReference type="RefSeq" id="WP_284236430.1">
    <property type="nucleotide sequence ID" value="NZ_BSSQ01000001.1"/>
</dbReference>
<sequence>MLKTTIDKAHYDREGYIVLDNLFTEAEMTELTRHIDVLDEARAAEVRALGQQGISIPNQINFTSHLNLKDPYIQNFACQEKMAELTSTLLQSDVRLYWDQSVYKTPEANRDFPWHQDNGYAPIEPEHYVTCWLALEDSTIENGCIWIHPRTHQQGLVEHKQTEIGKQCYFGDDPGLAVPVKKGSLIAFHSLLFHRSTPNLSQSTRKAYIMQYSQDGAIDPMTGAEYENGPTLVQGGRYIYQAKA</sequence>
<dbReference type="Proteomes" id="UP001157114">
    <property type="component" value="Unassembled WGS sequence"/>
</dbReference>
<name>A0ABQ6G5D2_9BACL</name>
<dbReference type="Pfam" id="PF05721">
    <property type="entry name" value="PhyH"/>
    <property type="match status" value="1"/>
</dbReference>
<dbReference type="EMBL" id="BSSQ01000001">
    <property type="protein sequence ID" value="GLX65757.1"/>
    <property type="molecule type" value="Genomic_DNA"/>
</dbReference>